<gene>
    <name evidence="3" type="ORF">GCM10009765_12190</name>
</gene>
<feature type="chain" id="PRO_5045162700" description="GH18 domain-containing protein" evidence="1">
    <location>
        <begin position="21"/>
        <end position="317"/>
    </location>
</feature>
<feature type="signal peptide" evidence="1">
    <location>
        <begin position="1"/>
        <end position="20"/>
    </location>
</feature>
<dbReference type="PANTHER" id="PTHR42976">
    <property type="entry name" value="BIFUNCTIONAL CHITINASE/LYSOZYME-RELATED"/>
    <property type="match status" value="1"/>
</dbReference>
<comment type="caution">
    <text evidence="3">The sequence shown here is derived from an EMBL/GenBank/DDBJ whole genome shotgun (WGS) entry which is preliminary data.</text>
</comment>
<evidence type="ECO:0000313" key="4">
    <source>
        <dbReference type="Proteomes" id="UP001500618"/>
    </source>
</evidence>
<evidence type="ECO:0000256" key="1">
    <source>
        <dbReference type="SAM" id="SignalP"/>
    </source>
</evidence>
<evidence type="ECO:0000313" key="3">
    <source>
        <dbReference type="EMBL" id="GAA1664202.1"/>
    </source>
</evidence>
<dbReference type="InterPro" id="IPR017853">
    <property type="entry name" value="GH"/>
</dbReference>
<reference evidence="4" key="1">
    <citation type="journal article" date="2019" name="Int. J. Syst. Evol. Microbiol.">
        <title>The Global Catalogue of Microorganisms (GCM) 10K type strain sequencing project: providing services to taxonomists for standard genome sequencing and annotation.</title>
        <authorList>
            <consortium name="The Broad Institute Genomics Platform"/>
            <consortium name="The Broad Institute Genome Sequencing Center for Infectious Disease"/>
            <person name="Wu L."/>
            <person name="Ma J."/>
        </authorList>
    </citation>
    <scope>NUCLEOTIDE SEQUENCE [LARGE SCALE GENOMIC DNA]</scope>
    <source>
        <strain evidence="4">JCM 14718</strain>
    </source>
</reference>
<keyword evidence="1" id="KW-0732">Signal</keyword>
<dbReference type="Proteomes" id="UP001500618">
    <property type="component" value="Unassembled WGS sequence"/>
</dbReference>
<name>A0ABP4S5I8_9ACTN</name>
<accession>A0ABP4S5I8</accession>
<keyword evidence="4" id="KW-1185">Reference proteome</keyword>
<evidence type="ECO:0000259" key="2">
    <source>
        <dbReference type="PROSITE" id="PS51910"/>
    </source>
</evidence>
<dbReference type="InterPro" id="IPR001223">
    <property type="entry name" value="Glyco_hydro18_cat"/>
</dbReference>
<sequence length="317" mass="32786">MRTSPAKALLRAALPIVVSAAMVGAVPAAGGAAAASPAFPAHYAAPYLEIGSYNADDMAGNMKATGTKFFKLAFLSANSGCSSYWEADDSEGVGGFKSQINALQAAGGEVMPSFGGGGGHEVAQTCTNTTSLTAAYANVINTYSVPRLDFDIEGPILDDSTSNSRRNAALAALQTQNPAVQVEYTLPVAPNGLPSEEMGLLRDAKSKGVKVSVVNLMTMDFGDGESALNNAISAAKATASQLANLYGISVSAAYAMIGLTPIAGKNDDDENFTQANAKTLETFAASNGVAELSFWEMYSFDKKTGYAYSKIFNAITS</sequence>
<dbReference type="RefSeq" id="WP_344307907.1">
    <property type="nucleotide sequence ID" value="NZ_BAAANY010000004.1"/>
</dbReference>
<organism evidence="3 4">
    <name type="scientific">Fodinicola feengrottensis</name>
    <dbReference type="NCBI Taxonomy" id="435914"/>
    <lineage>
        <taxon>Bacteria</taxon>
        <taxon>Bacillati</taxon>
        <taxon>Actinomycetota</taxon>
        <taxon>Actinomycetes</taxon>
        <taxon>Mycobacteriales</taxon>
        <taxon>Fodinicola</taxon>
    </lineage>
</organism>
<dbReference type="InterPro" id="IPR052750">
    <property type="entry name" value="GH18_Chitinase"/>
</dbReference>
<feature type="domain" description="GH18" evidence="2">
    <location>
        <begin position="41"/>
        <end position="317"/>
    </location>
</feature>
<dbReference type="Gene3D" id="3.20.20.80">
    <property type="entry name" value="Glycosidases"/>
    <property type="match status" value="1"/>
</dbReference>
<dbReference type="EMBL" id="BAAANY010000004">
    <property type="protein sequence ID" value="GAA1664202.1"/>
    <property type="molecule type" value="Genomic_DNA"/>
</dbReference>
<dbReference type="PROSITE" id="PS51910">
    <property type="entry name" value="GH18_2"/>
    <property type="match status" value="1"/>
</dbReference>
<dbReference type="Pfam" id="PF00704">
    <property type="entry name" value="Glyco_hydro_18"/>
    <property type="match status" value="1"/>
</dbReference>
<proteinExistence type="predicted"/>
<dbReference type="SUPFAM" id="SSF51445">
    <property type="entry name" value="(Trans)glycosidases"/>
    <property type="match status" value="1"/>
</dbReference>
<dbReference type="PANTHER" id="PTHR42976:SF1">
    <property type="entry name" value="GH18 DOMAIN-CONTAINING PROTEIN-RELATED"/>
    <property type="match status" value="1"/>
</dbReference>
<protein>
    <recommendedName>
        <fullName evidence="2">GH18 domain-containing protein</fullName>
    </recommendedName>
</protein>